<reference evidence="1 3" key="1">
    <citation type="submission" date="2016-10" db="EMBL/GenBank/DDBJ databases">
        <title>Draft genome sequences of four alkaliphilic bacteria belonging to the Anaerobacillus genus.</title>
        <authorList>
            <person name="Bassil N.M."/>
            <person name="Lloyd J.R."/>
        </authorList>
    </citation>
    <scope>NUCLEOTIDE SEQUENCE [LARGE SCALE GENOMIC DNA]</scope>
    <source>
        <strain evidence="1 3">NB2006</strain>
    </source>
</reference>
<dbReference type="OrthoDB" id="2972571at2"/>
<reference evidence="2 3" key="2">
    <citation type="journal article" date="2017" name="Genome Announc.">
        <title>Draft Genome Sequences of Four Alkaliphilic Bacteria Belonging to the Anaerobacillus Genus.</title>
        <authorList>
            <person name="Bassil N.M."/>
            <person name="Lloyd J.R."/>
        </authorList>
    </citation>
    <scope>NUCLEOTIDE SEQUENCE [LARGE SCALE GENOMIC DNA]</scope>
    <source>
        <strain evidence="2 3">NB2006</strain>
    </source>
</reference>
<evidence type="ECO:0000313" key="3">
    <source>
        <dbReference type="Proteomes" id="UP000180175"/>
    </source>
</evidence>
<dbReference type="Pfam" id="PF07293">
    <property type="entry name" value="DUF1450"/>
    <property type="match status" value="1"/>
</dbReference>
<dbReference type="EMBL" id="LQXD01000129">
    <property type="protein sequence ID" value="OIJ12132.1"/>
    <property type="molecule type" value="Genomic_DNA"/>
</dbReference>
<dbReference type="AlphaFoldDB" id="A0A1S2LHZ2"/>
<keyword evidence="3" id="KW-1185">Reference proteome</keyword>
<dbReference type="InterPro" id="IPR009910">
    <property type="entry name" value="DUF1450"/>
</dbReference>
<proteinExistence type="predicted"/>
<accession>A0A1S2LHZ2</accession>
<reference evidence="2 3" key="3">
    <citation type="journal article" date="2019" name="Int. J. Syst. Evol. Microbiol.">
        <title>Anaerobacillus isosaccharinicus sp. nov., an alkaliphilic bacterium which degrades isosaccharinic acid.</title>
        <authorList>
            <person name="Bassil N.M."/>
            <person name="Lloyd J.R."/>
        </authorList>
    </citation>
    <scope>NUCLEOTIDE SEQUENCE [LARGE SCALE GENOMIC DNA]</scope>
    <source>
        <strain evidence="2 3">NB2006</strain>
    </source>
</reference>
<evidence type="ECO:0000313" key="1">
    <source>
        <dbReference type="EMBL" id="OIJ12132.1"/>
    </source>
</evidence>
<organism evidence="1 3">
    <name type="scientific">Anaerobacillus isosaccharinicus</name>
    <dbReference type="NCBI Taxonomy" id="1532552"/>
    <lineage>
        <taxon>Bacteria</taxon>
        <taxon>Bacillati</taxon>
        <taxon>Bacillota</taxon>
        <taxon>Bacilli</taxon>
        <taxon>Bacillales</taxon>
        <taxon>Bacillaceae</taxon>
        <taxon>Anaerobacillus</taxon>
    </lineage>
</organism>
<protein>
    <submittedName>
        <fullName evidence="2">DUF1450 domain-containing protein</fullName>
    </submittedName>
</protein>
<gene>
    <name evidence="2" type="ORF">AWH56_023640</name>
    <name evidence="1" type="ORF">AWH56_14245</name>
</gene>
<dbReference type="EMBL" id="CP063356">
    <property type="protein sequence ID" value="QOY35629.1"/>
    <property type="molecule type" value="Genomic_DNA"/>
</dbReference>
<reference evidence="2" key="4">
    <citation type="submission" date="2020-10" db="EMBL/GenBank/DDBJ databases">
        <authorList>
            <person name="Bassil N.M."/>
            <person name="Lloyd J.R."/>
        </authorList>
    </citation>
    <scope>NUCLEOTIDE SEQUENCE</scope>
    <source>
        <strain evidence="2">NB2006</strain>
    </source>
</reference>
<dbReference type="KEGG" id="aia:AWH56_023640"/>
<sequence length="72" mass="8436">MKKVYFCEENAFQTKKVYKKLKSLDLNIKIKRKGCIGECKTCKHGPFSVVNDKVIKCDTAEELYKKLYKKVN</sequence>
<dbReference type="RefSeq" id="WP_071317709.1">
    <property type="nucleotide sequence ID" value="NZ_CP063356.2"/>
</dbReference>
<dbReference type="Proteomes" id="UP000180175">
    <property type="component" value="Chromosome"/>
</dbReference>
<evidence type="ECO:0000313" key="2">
    <source>
        <dbReference type="EMBL" id="QOY35629.1"/>
    </source>
</evidence>
<name>A0A1S2LHZ2_9BACI</name>